<dbReference type="AlphaFoldDB" id="A0A6P6A7P7"/>
<dbReference type="GeneID" id="111307071"/>
<sequence length="262" mass="25135">MGVFAHSFVVAFMCVLFADGIAIADDHNVNKVDNHVFYSSFLPNAKIEGKRLRRSLTTGSGLPAMHALHRGLGIAAGLGSHVGGGQGGLGGGEGLTSGVQGRLKSGGNLCGSGSISATFQNSGGANVGGVEKRGVRGQLGGSANNGITSATGAGSGKRVGGLDGGGVGSATISANGGGGNIGATSRNGIKASFRGEVGKGRGAIDENSVKSGNTSIGGGVGDGGGVGERGIGRGGNDATIGTNGDEVGAIGKDGGKGFDRGV</sequence>
<reference evidence="4" key="1">
    <citation type="submission" date="2025-08" db="UniProtKB">
        <authorList>
            <consortium name="RefSeq"/>
        </authorList>
    </citation>
    <scope>IDENTIFICATION</scope>
    <source>
        <tissue evidence="4">Fruit stalk</tissue>
    </source>
</reference>
<dbReference type="RefSeq" id="XP_022760857.1">
    <property type="nucleotide sequence ID" value="XM_022905122.1"/>
</dbReference>
<evidence type="ECO:0000256" key="2">
    <source>
        <dbReference type="SAM" id="SignalP"/>
    </source>
</evidence>
<evidence type="ECO:0000256" key="1">
    <source>
        <dbReference type="SAM" id="MobiDB-lite"/>
    </source>
</evidence>
<dbReference type="OrthoDB" id="1002710at2759"/>
<feature type="signal peptide" evidence="2">
    <location>
        <begin position="1"/>
        <end position="24"/>
    </location>
</feature>
<organism evidence="3 4">
    <name type="scientific">Durio zibethinus</name>
    <name type="common">Durian</name>
    <dbReference type="NCBI Taxonomy" id="66656"/>
    <lineage>
        <taxon>Eukaryota</taxon>
        <taxon>Viridiplantae</taxon>
        <taxon>Streptophyta</taxon>
        <taxon>Embryophyta</taxon>
        <taxon>Tracheophyta</taxon>
        <taxon>Spermatophyta</taxon>
        <taxon>Magnoliopsida</taxon>
        <taxon>eudicotyledons</taxon>
        <taxon>Gunneridae</taxon>
        <taxon>Pentapetalae</taxon>
        <taxon>rosids</taxon>
        <taxon>malvids</taxon>
        <taxon>Malvales</taxon>
        <taxon>Malvaceae</taxon>
        <taxon>Helicteroideae</taxon>
        <taxon>Durio</taxon>
    </lineage>
</organism>
<name>A0A6P6A7P7_DURZI</name>
<gene>
    <name evidence="4" type="primary">LOC111307071</name>
</gene>
<evidence type="ECO:0000313" key="3">
    <source>
        <dbReference type="Proteomes" id="UP000515121"/>
    </source>
</evidence>
<feature type="region of interest" description="Disordered" evidence="1">
    <location>
        <begin position="202"/>
        <end position="225"/>
    </location>
</feature>
<dbReference type="KEGG" id="dzi:111307071"/>
<dbReference type="Proteomes" id="UP000515121">
    <property type="component" value="Unplaced"/>
</dbReference>
<evidence type="ECO:0000313" key="4">
    <source>
        <dbReference type="RefSeq" id="XP_022760857.1"/>
    </source>
</evidence>
<proteinExistence type="predicted"/>
<keyword evidence="3" id="KW-1185">Reference proteome</keyword>
<keyword evidence="2" id="KW-0732">Signal</keyword>
<feature type="chain" id="PRO_5027565992" evidence="2">
    <location>
        <begin position="25"/>
        <end position="262"/>
    </location>
</feature>
<accession>A0A6P6A7P7</accession>
<feature type="compositionally biased region" description="Gly residues" evidence="1">
    <location>
        <begin position="215"/>
        <end position="225"/>
    </location>
</feature>
<protein>
    <submittedName>
        <fullName evidence="4">Glycine-rich cell wall structural protein 1-like</fullName>
    </submittedName>
</protein>